<dbReference type="AlphaFoldDB" id="A0A1W6LN16"/>
<name>A0A1W6LN16_9BACT</name>
<dbReference type="RefSeq" id="WP_085755838.1">
    <property type="nucleotide sequence ID" value="NZ_CP021023.1"/>
</dbReference>
<dbReference type="Proteomes" id="UP000193334">
    <property type="component" value="Chromosome"/>
</dbReference>
<dbReference type="KEGG" id="pbp:STSP1_01565"/>
<organism evidence="2 3">
    <name type="scientific">Sedimentisphaera salicampi</name>
    <dbReference type="NCBI Taxonomy" id="1941349"/>
    <lineage>
        <taxon>Bacteria</taxon>
        <taxon>Pseudomonadati</taxon>
        <taxon>Planctomycetota</taxon>
        <taxon>Phycisphaerae</taxon>
        <taxon>Sedimentisphaerales</taxon>
        <taxon>Sedimentisphaeraceae</taxon>
        <taxon>Sedimentisphaera</taxon>
    </lineage>
</organism>
<evidence type="ECO:0000313" key="3">
    <source>
        <dbReference type="Proteomes" id="UP000193334"/>
    </source>
</evidence>
<evidence type="ECO:0000256" key="1">
    <source>
        <dbReference type="SAM" id="Phobius"/>
    </source>
</evidence>
<keyword evidence="1" id="KW-1133">Transmembrane helix</keyword>
<reference evidence="3" key="1">
    <citation type="submission" date="2017-04" db="EMBL/GenBank/DDBJ databases">
        <title>Comparative genomics and description of representatives of a novel lineage of planctomycetes thriving in anoxic sediments.</title>
        <authorList>
            <person name="Spring S."/>
            <person name="Bunk B."/>
            <person name="Sproer C."/>
        </authorList>
    </citation>
    <scope>NUCLEOTIDE SEQUENCE [LARGE SCALE GENOMIC DNA]</scope>
    <source>
        <strain evidence="3">ST-PulAB-D4</strain>
    </source>
</reference>
<keyword evidence="1" id="KW-0812">Transmembrane</keyword>
<proteinExistence type="predicted"/>
<protein>
    <submittedName>
        <fullName evidence="2">Uncharacterized protein</fullName>
    </submittedName>
</protein>
<accession>A0A1W6LN16</accession>
<evidence type="ECO:0000313" key="2">
    <source>
        <dbReference type="EMBL" id="ARN57169.1"/>
    </source>
</evidence>
<feature type="transmembrane region" description="Helical" evidence="1">
    <location>
        <begin position="6"/>
        <end position="32"/>
    </location>
</feature>
<keyword evidence="1" id="KW-0472">Membrane</keyword>
<gene>
    <name evidence="2" type="ORF">STSP1_01565</name>
</gene>
<dbReference type="EMBL" id="CP021023">
    <property type="protein sequence ID" value="ARN57169.1"/>
    <property type="molecule type" value="Genomic_DNA"/>
</dbReference>
<keyword evidence="3" id="KW-1185">Reference proteome</keyword>
<sequence length="248" mass="28922">MHLASWRIILCDINGLGAFLLLIMIAGLVYFFKVFSKKRKKNLEINNRASSSNKPAENELFKYPDDGENIVRINQNYNFDPNSWDICEEWATKVSGVSYRQEIVEDFIFGNYRKLEAVHQPMKNYEHAIAIYGTWKGEEGEFQRKQLGFIPDEEAQDIYSFAKKFEKFMFDAKLSMLFLPSNDTYCGLALKIALLEPKWPRFQIVGFGKKSGRKRKKVYRAKSFEDAIMMAKKDDIIVEINSSYEIKL</sequence>